<evidence type="ECO:0000256" key="2">
    <source>
        <dbReference type="ARBA" id="ARBA00022747"/>
    </source>
</evidence>
<evidence type="ECO:0000313" key="6">
    <source>
        <dbReference type="Proteomes" id="UP001519921"/>
    </source>
</evidence>
<keyword evidence="5" id="KW-0540">Nuclease</keyword>
<dbReference type="PANTHER" id="PTHR30408">
    <property type="entry name" value="TYPE-1 RESTRICTION ENZYME ECOKI SPECIFICITY PROTEIN"/>
    <property type="match status" value="1"/>
</dbReference>
<dbReference type="EMBL" id="JAHXPT010000001">
    <property type="protein sequence ID" value="MBW6408775.1"/>
    <property type="molecule type" value="Genomic_DNA"/>
</dbReference>
<reference evidence="5 6" key="1">
    <citation type="submission" date="2021-07" db="EMBL/GenBank/DDBJ databases">
        <title>Clostridium weizhouense sp. nov., an anaerobic bacterium isolated from activated sludge of Petroleum wastewater.</title>
        <authorList>
            <person name="Li Q."/>
        </authorList>
    </citation>
    <scope>NUCLEOTIDE SEQUENCE [LARGE SCALE GENOMIC DNA]</scope>
    <source>
        <strain evidence="5 6">YB-6</strain>
    </source>
</reference>
<dbReference type="CDD" id="cd17521">
    <property type="entry name" value="RMtype1_S_Sau13435ORF2165P_TRD2-CR2_like"/>
    <property type="match status" value="1"/>
</dbReference>
<dbReference type="Pfam" id="PF01420">
    <property type="entry name" value="Methylase_S"/>
    <property type="match status" value="2"/>
</dbReference>
<evidence type="ECO:0000256" key="1">
    <source>
        <dbReference type="ARBA" id="ARBA00010923"/>
    </source>
</evidence>
<accession>A0ABS7AJD3</accession>
<dbReference type="GO" id="GO:0004519">
    <property type="term" value="F:endonuclease activity"/>
    <property type="evidence" value="ECO:0007669"/>
    <property type="project" value="UniProtKB-KW"/>
</dbReference>
<evidence type="ECO:0000259" key="4">
    <source>
        <dbReference type="Pfam" id="PF01420"/>
    </source>
</evidence>
<protein>
    <submittedName>
        <fullName evidence="5">Restriction endonuclease subunit S</fullName>
        <ecNumber evidence="5">3.1.21.-</ecNumber>
    </submittedName>
</protein>
<keyword evidence="3" id="KW-0238">DNA-binding</keyword>
<dbReference type="Gene3D" id="3.90.220.20">
    <property type="entry name" value="DNA methylase specificity domains"/>
    <property type="match status" value="2"/>
</dbReference>
<keyword evidence="5" id="KW-0255">Endonuclease</keyword>
<dbReference type="SUPFAM" id="SSF116734">
    <property type="entry name" value="DNA methylase specificity domain"/>
    <property type="match status" value="2"/>
</dbReference>
<dbReference type="InterPro" id="IPR052021">
    <property type="entry name" value="Type-I_RS_S_subunit"/>
</dbReference>
<keyword evidence="5" id="KW-0378">Hydrolase</keyword>
<evidence type="ECO:0000256" key="3">
    <source>
        <dbReference type="ARBA" id="ARBA00023125"/>
    </source>
</evidence>
<dbReference type="InterPro" id="IPR044946">
    <property type="entry name" value="Restrct_endonuc_typeI_TRD_sf"/>
</dbReference>
<dbReference type="PANTHER" id="PTHR30408:SF12">
    <property type="entry name" value="TYPE I RESTRICTION ENZYME MJAVIII SPECIFICITY SUBUNIT"/>
    <property type="match status" value="1"/>
</dbReference>
<proteinExistence type="inferred from homology"/>
<sequence>MTRKMKDSGVEWIGEIPEGWSIRRLRFLCSINTGNKDTVNAKTDGQYPFYVRSPKIEKIDTYTFDGEAVLTAGDGVGAGKVFHYINGKFDYHQRVYNLHSFENIKGKYVYYYLKENFIKEIEKSNAKSTVDSVRLPMLLNFPIVLPSIDEQSKIISYLDNKCNKIDQTIEKEKQVIEKLKEYKQSIITEAVTKGLNHDVKIKYSGVEWIGKIPEHWENRKLKSILSETMQYGANESGELYNNNDPRYIRITDITLDNKLKDNGKLSLPIDIAKPYLLDEGDILFARSGATVGKSFIFKEEFGLSAFAGYLIKAKINKNNAIPLFVYYYTLSNSYNEWKNRIFIQATIQNIGADKYSNMNIAIPPIVEQQEIVDYLDKKCSAIDKLITNKEKVIEKLTEYKKSLIYECVTGKREV</sequence>
<dbReference type="GO" id="GO:0016787">
    <property type="term" value="F:hydrolase activity"/>
    <property type="evidence" value="ECO:0007669"/>
    <property type="project" value="UniProtKB-KW"/>
</dbReference>
<comment type="similarity">
    <text evidence="1">Belongs to the type-I restriction system S methylase family.</text>
</comment>
<feature type="domain" description="Type I restriction modification DNA specificity" evidence="4">
    <location>
        <begin position="213"/>
        <end position="394"/>
    </location>
</feature>
<dbReference type="Gene3D" id="1.10.287.1120">
    <property type="entry name" value="Bipartite methylase S protein"/>
    <property type="match status" value="1"/>
</dbReference>
<evidence type="ECO:0000313" key="5">
    <source>
        <dbReference type="EMBL" id="MBW6408775.1"/>
    </source>
</evidence>
<comment type="caution">
    <text evidence="5">The sequence shown here is derived from an EMBL/GenBank/DDBJ whole genome shotgun (WGS) entry which is preliminary data.</text>
</comment>
<name>A0ABS7AJD3_9CLOT</name>
<keyword evidence="6" id="KW-1185">Reference proteome</keyword>
<dbReference type="InterPro" id="IPR000055">
    <property type="entry name" value="Restrct_endonuc_typeI_TRD"/>
</dbReference>
<feature type="domain" description="Type I restriction modification DNA specificity" evidence="4">
    <location>
        <begin position="17"/>
        <end position="177"/>
    </location>
</feature>
<dbReference type="Proteomes" id="UP001519921">
    <property type="component" value="Unassembled WGS sequence"/>
</dbReference>
<gene>
    <name evidence="5" type="ORF">KYD98_01560</name>
</gene>
<organism evidence="5 6">
    <name type="scientific">Clostridium weizhouense</name>
    <dbReference type="NCBI Taxonomy" id="2859781"/>
    <lineage>
        <taxon>Bacteria</taxon>
        <taxon>Bacillati</taxon>
        <taxon>Bacillota</taxon>
        <taxon>Clostridia</taxon>
        <taxon>Eubacteriales</taxon>
        <taxon>Clostridiaceae</taxon>
        <taxon>Clostridium</taxon>
    </lineage>
</organism>
<dbReference type="RefSeq" id="WP_219777831.1">
    <property type="nucleotide sequence ID" value="NZ_JAHXPT010000001.1"/>
</dbReference>
<dbReference type="EC" id="3.1.21.-" evidence="5"/>
<keyword evidence="2" id="KW-0680">Restriction system</keyword>